<dbReference type="Pfam" id="PF09269">
    <property type="entry name" value="DUF1967"/>
    <property type="match status" value="1"/>
</dbReference>
<keyword evidence="6 9" id="KW-0378">Hydrolase</keyword>
<dbReference type="InterPro" id="IPR005225">
    <property type="entry name" value="Small_GTP-bd"/>
</dbReference>
<feature type="domain" description="OBG-type G" evidence="11">
    <location>
        <begin position="159"/>
        <end position="329"/>
    </location>
</feature>
<comment type="caution">
    <text evidence="14">The sequence shown here is derived from an EMBL/GenBank/DDBJ whole genome shotgun (WGS) entry which is preliminary data.</text>
</comment>
<feature type="domain" description="Obg" evidence="13">
    <location>
        <begin position="1"/>
        <end position="158"/>
    </location>
</feature>
<evidence type="ECO:0000259" key="13">
    <source>
        <dbReference type="PROSITE" id="PS51883"/>
    </source>
</evidence>
<feature type="binding site" evidence="9">
    <location>
        <begin position="282"/>
        <end position="285"/>
    </location>
    <ligand>
        <name>GTP</name>
        <dbReference type="ChEBI" id="CHEBI:37565"/>
    </ligand>
</feature>
<dbReference type="FunFam" id="2.70.210.12:FF:000001">
    <property type="entry name" value="GTPase Obg"/>
    <property type="match status" value="1"/>
</dbReference>
<evidence type="ECO:0000259" key="11">
    <source>
        <dbReference type="PROSITE" id="PS51710"/>
    </source>
</evidence>
<comment type="subcellular location">
    <subcellularLocation>
        <location evidence="9">Cytoplasm</location>
    </subcellularLocation>
</comment>
<gene>
    <name evidence="14" type="primary">obgE</name>
    <name evidence="9" type="synonym">obg</name>
    <name evidence="14" type="ORF">FBF83_13660</name>
</gene>
<keyword evidence="4 9" id="KW-0479">Metal-binding</keyword>
<dbReference type="InterPro" id="IPR006073">
    <property type="entry name" value="GTP-bd"/>
</dbReference>
<dbReference type="InterPro" id="IPR036726">
    <property type="entry name" value="GTP1_OBG_dom_sf"/>
</dbReference>
<evidence type="ECO:0000256" key="9">
    <source>
        <dbReference type="HAMAP-Rule" id="MF_01454"/>
    </source>
</evidence>
<dbReference type="OrthoDB" id="9807318at2"/>
<dbReference type="EMBL" id="SWFM01000003">
    <property type="protein sequence ID" value="TKD70278.1"/>
    <property type="molecule type" value="Genomic_DNA"/>
</dbReference>
<dbReference type="GO" id="GO:0003924">
    <property type="term" value="F:GTPase activity"/>
    <property type="evidence" value="ECO:0007669"/>
    <property type="project" value="UniProtKB-UniRule"/>
</dbReference>
<dbReference type="GO" id="GO:0005737">
    <property type="term" value="C:cytoplasm"/>
    <property type="evidence" value="ECO:0007669"/>
    <property type="project" value="UniProtKB-SubCell"/>
</dbReference>
<dbReference type="Gene3D" id="2.70.210.12">
    <property type="entry name" value="GTP1/OBG domain"/>
    <property type="match status" value="1"/>
</dbReference>
<dbReference type="NCBIfam" id="NF008956">
    <property type="entry name" value="PRK12299.1"/>
    <property type="match status" value="1"/>
</dbReference>
<dbReference type="EC" id="3.6.5.-" evidence="9"/>
<evidence type="ECO:0000256" key="7">
    <source>
        <dbReference type="ARBA" id="ARBA00022842"/>
    </source>
</evidence>
<evidence type="ECO:0000256" key="4">
    <source>
        <dbReference type="ARBA" id="ARBA00022723"/>
    </source>
</evidence>
<dbReference type="InterPro" id="IPR045086">
    <property type="entry name" value="OBG_GTPase"/>
</dbReference>
<dbReference type="InterPro" id="IPR014100">
    <property type="entry name" value="GTP-bd_Obg/CgtA"/>
</dbReference>
<dbReference type="NCBIfam" id="TIGR03595">
    <property type="entry name" value="Obg_CgtA_exten"/>
    <property type="match status" value="1"/>
</dbReference>
<dbReference type="InterPro" id="IPR006169">
    <property type="entry name" value="GTP1_OBG_dom"/>
</dbReference>
<dbReference type="NCBIfam" id="TIGR00231">
    <property type="entry name" value="small_GTP"/>
    <property type="match status" value="1"/>
</dbReference>
<feature type="region of interest" description="Disordered" evidence="10">
    <location>
        <begin position="115"/>
        <end position="148"/>
    </location>
</feature>
<dbReference type="RefSeq" id="WP_136947687.1">
    <property type="nucleotide sequence ID" value="NZ_SWFM01000003.1"/>
</dbReference>
<dbReference type="PROSITE" id="PS51883">
    <property type="entry name" value="OBG"/>
    <property type="match status" value="1"/>
</dbReference>
<evidence type="ECO:0000256" key="8">
    <source>
        <dbReference type="ARBA" id="ARBA00023134"/>
    </source>
</evidence>
<dbReference type="GO" id="GO:0005525">
    <property type="term" value="F:GTP binding"/>
    <property type="evidence" value="ECO:0007669"/>
    <property type="project" value="UniProtKB-UniRule"/>
</dbReference>
<organism evidence="14 15">
    <name type="scientific">Guptibacillus hwajinpoensis</name>
    <dbReference type="NCBI Taxonomy" id="208199"/>
    <lineage>
        <taxon>Bacteria</taxon>
        <taxon>Bacillati</taxon>
        <taxon>Bacillota</taxon>
        <taxon>Bacilli</taxon>
        <taxon>Bacillales</taxon>
        <taxon>Guptibacillaceae</taxon>
        <taxon>Guptibacillus</taxon>
    </lineage>
</organism>
<name>A0A4V5Q1H5_9BACL</name>
<feature type="binding site" evidence="9">
    <location>
        <begin position="190"/>
        <end position="194"/>
    </location>
    <ligand>
        <name>GTP</name>
        <dbReference type="ChEBI" id="CHEBI:37565"/>
    </ligand>
</feature>
<dbReference type="NCBIfam" id="TIGR02729">
    <property type="entry name" value="Obg_CgtA"/>
    <property type="match status" value="1"/>
</dbReference>
<evidence type="ECO:0000256" key="5">
    <source>
        <dbReference type="ARBA" id="ARBA00022741"/>
    </source>
</evidence>
<dbReference type="SUPFAM" id="SSF102741">
    <property type="entry name" value="Obg GTP-binding protein C-terminal domain"/>
    <property type="match status" value="1"/>
</dbReference>
<feature type="binding site" evidence="9">
    <location>
        <begin position="310"/>
        <end position="312"/>
    </location>
    <ligand>
        <name>GTP</name>
        <dbReference type="ChEBI" id="CHEBI:37565"/>
    </ligand>
</feature>
<dbReference type="Pfam" id="PF01926">
    <property type="entry name" value="MMR_HSR1"/>
    <property type="match status" value="1"/>
</dbReference>
<evidence type="ECO:0000256" key="2">
    <source>
        <dbReference type="ARBA" id="ARBA00007699"/>
    </source>
</evidence>
<evidence type="ECO:0000256" key="10">
    <source>
        <dbReference type="SAM" id="MobiDB-lite"/>
    </source>
</evidence>
<evidence type="ECO:0000256" key="3">
    <source>
        <dbReference type="ARBA" id="ARBA00022490"/>
    </source>
</evidence>
<dbReference type="InterPro" id="IPR031167">
    <property type="entry name" value="G_OBG"/>
</dbReference>
<accession>A0A4V5Q1H5</accession>
<dbReference type="PIRSF" id="PIRSF002401">
    <property type="entry name" value="GTP_bd_Obg/CgtA"/>
    <property type="match status" value="1"/>
</dbReference>
<dbReference type="Gene3D" id="3.30.300.350">
    <property type="entry name" value="GTP-binding protein OBG, C-terminal domain"/>
    <property type="match status" value="1"/>
</dbReference>
<evidence type="ECO:0000313" key="15">
    <source>
        <dbReference type="Proteomes" id="UP000310541"/>
    </source>
</evidence>
<keyword evidence="8 9" id="KW-0342">GTP-binding</keyword>
<reference evidence="14 15" key="1">
    <citation type="submission" date="2019-04" db="EMBL/GenBank/DDBJ databases">
        <title>Genome sequence of Bacillus hwajinpoensis strain Y2.</title>
        <authorList>
            <person name="Fair J.L."/>
            <person name="Maclea K.S."/>
        </authorList>
    </citation>
    <scope>NUCLEOTIDE SEQUENCE [LARGE SCALE GENOMIC DNA]</scope>
    <source>
        <strain evidence="14 15">Y2</strain>
    </source>
</reference>
<evidence type="ECO:0000259" key="12">
    <source>
        <dbReference type="PROSITE" id="PS51881"/>
    </source>
</evidence>
<feature type="binding site" evidence="9">
    <location>
        <position position="192"/>
    </location>
    <ligand>
        <name>Mg(2+)</name>
        <dbReference type="ChEBI" id="CHEBI:18420"/>
    </ligand>
</feature>
<sequence length="427" mass="47504">MFVDQVKVFVKAGDGGNGMVAFRREKYVPDGGPAGGDGGKGASVIFEVEEGLRTLMDFRYNRHFKAKTGEHGRSKNQHGRNAEDMVVKVPPGTIVSNAESGEVIADLTEHGQRATVARGGRGGRGNSRFASPSNPAPELSENGEPGEEKDVTLELKVLADVGLVGFPSVGKSTLLSVVSAAKPKIAAYHFTTIAPNLGVVDTKDNRSFVMADLPGLIEGAHEGVGLGHQFLRHIERTRVIVHVIDMSGMEGRDPYEDYLKINDELKQYKMRLMERPQIIVANKMDLPDSEENLEIFREKLEDDFPIYPISAVTRQGVQEVLFEIADKLETTPEFPLDEDKEEETRVMYRHEKGAPEFFVTRDSDGTFVVNGPRIEKLFKMTDFNREDNVKRFAQQMRSLGIDDALRERGAEDGDAVRILEFEFEFVD</sequence>
<dbReference type="HAMAP" id="MF_01454">
    <property type="entry name" value="GTPase_Obg"/>
    <property type="match status" value="1"/>
</dbReference>
<proteinExistence type="inferred from homology"/>
<dbReference type="NCBIfam" id="NF008955">
    <property type="entry name" value="PRK12297.1"/>
    <property type="match status" value="1"/>
</dbReference>
<dbReference type="InterPro" id="IPR036346">
    <property type="entry name" value="GTP-bd_prot_GTP1/OBG_C_sf"/>
</dbReference>
<keyword evidence="5 9" id="KW-0547">Nucleotide-binding</keyword>
<dbReference type="PANTHER" id="PTHR11702:SF31">
    <property type="entry name" value="MITOCHONDRIAL RIBOSOME-ASSOCIATED GTPASE 2"/>
    <property type="match status" value="1"/>
</dbReference>
<dbReference type="InterPro" id="IPR027417">
    <property type="entry name" value="P-loop_NTPase"/>
</dbReference>
<dbReference type="Gene3D" id="3.40.50.300">
    <property type="entry name" value="P-loop containing nucleotide triphosphate hydrolases"/>
    <property type="match status" value="1"/>
</dbReference>
<comment type="similarity">
    <text evidence="2 9">Belongs to the TRAFAC class OBG-HflX-like GTPase superfamily. OBG GTPase family.</text>
</comment>
<dbReference type="SUPFAM" id="SSF52540">
    <property type="entry name" value="P-loop containing nucleoside triphosphate hydrolases"/>
    <property type="match status" value="1"/>
</dbReference>
<feature type="binding site" evidence="9">
    <location>
        <begin position="212"/>
        <end position="215"/>
    </location>
    <ligand>
        <name>GTP</name>
        <dbReference type="ChEBI" id="CHEBI:37565"/>
    </ligand>
</feature>
<feature type="binding site" evidence="9">
    <location>
        <position position="172"/>
    </location>
    <ligand>
        <name>Mg(2+)</name>
        <dbReference type="ChEBI" id="CHEBI:18420"/>
    </ligand>
</feature>
<dbReference type="PROSITE" id="PS00905">
    <property type="entry name" value="GTP1_OBG"/>
    <property type="match status" value="1"/>
</dbReference>
<dbReference type="InterPro" id="IPR006074">
    <property type="entry name" value="GTP1-OBG_CS"/>
</dbReference>
<dbReference type="PROSITE" id="PS51710">
    <property type="entry name" value="G_OBG"/>
    <property type="match status" value="1"/>
</dbReference>
<evidence type="ECO:0000256" key="1">
    <source>
        <dbReference type="ARBA" id="ARBA00001946"/>
    </source>
</evidence>
<dbReference type="AlphaFoldDB" id="A0A4V5Q1H5"/>
<dbReference type="PRINTS" id="PR00326">
    <property type="entry name" value="GTP1OBG"/>
</dbReference>
<dbReference type="GO" id="GO:0042254">
    <property type="term" value="P:ribosome biogenesis"/>
    <property type="evidence" value="ECO:0007669"/>
    <property type="project" value="UniProtKB-UniRule"/>
</dbReference>
<comment type="cofactor">
    <cofactor evidence="1 9">
        <name>Mg(2+)</name>
        <dbReference type="ChEBI" id="CHEBI:18420"/>
    </cofactor>
</comment>
<feature type="domain" description="OCT" evidence="12">
    <location>
        <begin position="349"/>
        <end position="427"/>
    </location>
</feature>
<dbReference type="Pfam" id="PF01018">
    <property type="entry name" value="GTP1_OBG"/>
    <property type="match status" value="1"/>
</dbReference>
<dbReference type="FunFam" id="3.40.50.300:FF:000515">
    <property type="entry name" value="GTPase Obg"/>
    <property type="match status" value="1"/>
</dbReference>
<keyword evidence="7 9" id="KW-0460">Magnesium</keyword>
<keyword evidence="3 9" id="KW-0963">Cytoplasm</keyword>
<protein>
    <recommendedName>
        <fullName evidence="9">GTPase Obg</fullName>
        <ecNumber evidence="9">3.6.5.-</ecNumber>
    </recommendedName>
    <alternativeName>
        <fullName evidence="9">GTP-binding protein Obg</fullName>
    </alternativeName>
</protein>
<evidence type="ECO:0000256" key="6">
    <source>
        <dbReference type="ARBA" id="ARBA00022801"/>
    </source>
</evidence>
<feature type="binding site" evidence="9">
    <location>
        <begin position="165"/>
        <end position="172"/>
    </location>
    <ligand>
        <name>GTP</name>
        <dbReference type="ChEBI" id="CHEBI:37565"/>
    </ligand>
</feature>
<evidence type="ECO:0000313" key="14">
    <source>
        <dbReference type="EMBL" id="TKD70278.1"/>
    </source>
</evidence>
<comment type="subunit">
    <text evidence="9">Monomer.</text>
</comment>
<dbReference type="PROSITE" id="PS51881">
    <property type="entry name" value="OCT"/>
    <property type="match status" value="1"/>
</dbReference>
<dbReference type="NCBIfam" id="NF008954">
    <property type="entry name" value="PRK12296.1"/>
    <property type="match status" value="1"/>
</dbReference>
<dbReference type="InterPro" id="IPR015349">
    <property type="entry name" value="OCT_dom"/>
</dbReference>
<dbReference type="GO" id="GO:0000287">
    <property type="term" value="F:magnesium ion binding"/>
    <property type="evidence" value="ECO:0007669"/>
    <property type="project" value="InterPro"/>
</dbReference>
<dbReference type="SUPFAM" id="SSF82051">
    <property type="entry name" value="Obg GTP-binding protein N-terminal domain"/>
    <property type="match status" value="1"/>
</dbReference>
<comment type="function">
    <text evidence="9">An essential GTPase which binds GTP, GDP and possibly (p)ppGpp with moderate affinity, with high nucleotide exchange rates and a fairly low GTP hydrolysis rate. Plays a role in control of the cell cycle, stress response, ribosome biogenesis and in those bacteria that undergo differentiation, in morphogenesis control.</text>
</comment>
<dbReference type="PANTHER" id="PTHR11702">
    <property type="entry name" value="DEVELOPMENTALLY REGULATED GTP-BINDING PROTEIN-RELATED"/>
    <property type="match status" value="1"/>
</dbReference>
<dbReference type="CDD" id="cd01898">
    <property type="entry name" value="Obg"/>
    <property type="match status" value="1"/>
</dbReference>
<dbReference type="Proteomes" id="UP000310541">
    <property type="component" value="Unassembled WGS sequence"/>
</dbReference>